<dbReference type="EMBL" id="VSRR010005273">
    <property type="protein sequence ID" value="MPC42010.1"/>
    <property type="molecule type" value="Genomic_DNA"/>
</dbReference>
<organism evidence="2 3">
    <name type="scientific">Portunus trituberculatus</name>
    <name type="common">Swimming crab</name>
    <name type="synonym">Neptunus trituberculatus</name>
    <dbReference type="NCBI Taxonomy" id="210409"/>
    <lineage>
        <taxon>Eukaryota</taxon>
        <taxon>Metazoa</taxon>
        <taxon>Ecdysozoa</taxon>
        <taxon>Arthropoda</taxon>
        <taxon>Crustacea</taxon>
        <taxon>Multicrustacea</taxon>
        <taxon>Malacostraca</taxon>
        <taxon>Eumalacostraca</taxon>
        <taxon>Eucarida</taxon>
        <taxon>Decapoda</taxon>
        <taxon>Pleocyemata</taxon>
        <taxon>Brachyura</taxon>
        <taxon>Eubrachyura</taxon>
        <taxon>Portunoidea</taxon>
        <taxon>Portunidae</taxon>
        <taxon>Portuninae</taxon>
        <taxon>Portunus</taxon>
    </lineage>
</organism>
<proteinExistence type="predicted"/>
<feature type="transmembrane region" description="Helical" evidence="1">
    <location>
        <begin position="44"/>
        <end position="63"/>
    </location>
</feature>
<keyword evidence="1" id="KW-1133">Transmembrane helix</keyword>
<reference evidence="2 3" key="1">
    <citation type="submission" date="2019-05" db="EMBL/GenBank/DDBJ databases">
        <title>Another draft genome of Portunus trituberculatus and its Hox gene families provides insights of decapod evolution.</title>
        <authorList>
            <person name="Jeong J.-H."/>
            <person name="Song I."/>
            <person name="Kim S."/>
            <person name="Choi T."/>
            <person name="Kim D."/>
            <person name="Ryu S."/>
            <person name="Kim W."/>
        </authorList>
    </citation>
    <scope>NUCLEOTIDE SEQUENCE [LARGE SCALE GENOMIC DNA]</scope>
    <source>
        <tissue evidence="2">Muscle</tissue>
    </source>
</reference>
<dbReference type="Proteomes" id="UP000324222">
    <property type="component" value="Unassembled WGS sequence"/>
</dbReference>
<sequence>MENDTEFQPTLSLPSVSSSGIIVRRPESTAKDRLTVYMLPFSSGVWAFLLVSIPIASLAMYLATIPRRRLNRRLLRLLSAWRGYGSVRKPSPVPSSPVKIFVTSAKCNPYPPVGCRRQLVRARFEGEGRREE</sequence>
<comment type="caution">
    <text evidence="2">The sequence shown here is derived from an EMBL/GenBank/DDBJ whole genome shotgun (WGS) entry which is preliminary data.</text>
</comment>
<evidence type="ECO:0000313" key="2">
    <source>
        <dbReference type="EMBL" id="MPC42010.1"/>
    </source>
</evidence>
<dbReference type="OrthoDB" id="413361at2759"/>
<dbReference type="AlphaFoldDB" id="A0A5B7F3M8"/>
<accession>A0A5B7F3M8</accession>
<keyword evidence="1" id="KW-0472">Membrane</keyword>
<name>A0A5B7F3M8_PORTR</name>
<keyword evidence="3" id="KW-1185">Reference proteome</keyword>
<evidence type="ECO:0000313" key="3">
    <source>
        <dbReference type="Proteomes" id="UP000324222"/>
    </source>
</evidence>
<gene>
    <name evidence="2" type="ORF">E2C01_035622</name>
</gene>
<protein>
    <submittedName>
        <fullName evidence="2">Uncharacterized protein</fullName>
    </submittedName>
</protein>
<keyword evidence="1" id="KW-0812">Transmembrane</keyword>
<evidence type="ECO:0000256" key="1">
    <source>
        <dbReference type="SAM" id="Phobius"/>
    </source>
</evidence>